<feature type="binding site" evidence="1">
    <location>
        <position position="184"/>
    </location>
    <ligand>
        <name>Mn(2+)</name>
        <dbReference type="ChEBI" id="CHEBI:29035"/>
        <label>2</label>
    </ligand>
</feature>
<dbReference type="PANTHER" id="PTHR30575">
    <property type="entry name" value="PEPTIDASE M20"/>
    <property type="match status" value="1"/>
</dbReference>
<evidence type="ECO:0000313" key="4">
    <source>
        <dbReference type="Proteomes" id="UP000195305"/>
    </source>
</evidence>
<dbReference type="GO" id="GO:0046657">
    <property type="term" value="P:folic acid catabolic process"/>
    <property type="evidence" value="ECO:0007669"/>
    <property type="project" value="TreeGrafter"/>
</dbReference>
<dbReference type="InterPro" id="IPR052030">
    <property type="entry name" value="Peptidase_M20/M20A_hydrolases"/>
</dbReference>
<organism evidence="3 4">
    <name type="scientific">Massilimicrobiota timonensis</name>
    <dbReference type="NCBI Taxonomy" id="1776392"/>
    <lineage>
        <taxon>Bacteria</taxon>
        <taxon>Bacillati</taxon>
        <taxon>Bacillota</taxon>
        <taxon>Erysipelotrichia</taxon>
        <taxon>Erysipelotrichales</taxon>
        <taxon>Erysipelotrichaceae</taxon>
        <taxon>Massilimicrobiota</taxon>
    </lineage>
</organism>
<dbReference type="Proteomes" id="UP000195305">
    <property type="component" value="Unassembled WGS sequence"/>
</dbReference>
<comment type="cofactor">
    <cofactor evidence="1">
        <name>Mn(2+)</name>
        <dbReference type="ChEBI" id="CHEBI:29035"/>
    </cofactor>
    <text evidence="1">The Mn(2+) ion enhances activity.</text>
</comment>
<dbReference type="Pfam" id="PF01546">
    <property type="entry name" value="Peptidase_M20"/>
    <property type="match status" value="1"/>
</dbReference>
<dbReference type="PIRSF" id="PIRSF005962">
    <property type="entry name" value="Pept_M20D_amidohydro"/>
    <property type="match status" value="1"/>
</dbReference>
<dbReference type="AlphaFoldDB" id="A0A1Y4SY11"/>
<dbReference type="PANTHER" id="PTHR30575:SF3">
    <property type="entry name" value="PEPTIDASE M20 DIMERISATION DOMAIN-CONTAINING PROTEIN"/>
    <property type="match status" value="1"/>
</dbReference>
<feature type="domain" description="Peptidase M20 dimerisation" evidence="2">
    <location>
        <begin position="232"/>
        <end position="306"/>
    </location>
</feature>
<dbReference type="InterPro" id="IPR011650">
    <property type="entry name" value="Peptidase_M20_dimer"/>
</dbReference>
<dbReference type="EMBL" id="NFLJ01000013">
    <property type="protein sequence ID" value="OUQ34809.1"/>
    <property type="molecule type" value="Genomic_DNA"/>
</dbReference>
<dbReference type="GO" id="GO:0016805">
    <property type="term" value="F:dipeptidase activity"/>
    <property type="evidence" value="ECO:0007669"/>
    <property type="project" value="TreeGrafter"/>
</dbReference>
<keyword evidence="1" id="KW-0464">Manganese</keyword>
<sequence length="438" mass="48800">MYEKIKELAKLYYPDTVNCRRDLHKYAEKGWLEMRTACYIASTLEELGYEVLVGEDIMKKEARMGVPAETILHLNYHRAQKQGANPYYLEKVKMGMTAVAGVLKCGEGPTLALRFDIDALGLIEESSSSHFPFTNGFASVHRGTMHACGHDGHTAIGLTTARILMQIKEHLHGTIKLIFQPAEEGVMGARSIAESGFLDDVDYICAAHIMPQEDQPYDLYFGMDESFATTKLDITYHGVSTHAAESPQFGKNALLSAANCILNLHSIPRNSDGQTRVNVGTVHAGTGRNVVPETAKLEIEVRGVTSELNRYMEIYARDIIEGSARMHDTVVEIKEMGKAYALNCDDDFMNTIRSMCQQYLPDLKLPPYNLSPLGGSDDFSYFMERVQAHGGKATYMKLLTPMTSSPHNDAFDFDEKVLALGPRIFASLIYYLSHENKA</sequence>
<dbReference type="GO" id="GO:0005737">
    <property type="term" value="C:cytoplasm"/>
    <property type="evidence" value="ECO:0007669"/>
    <property type="project" value="TreeGrafter"/>
</dbReference>
<gene>
    <name evidence="3" type="ORF">B5E75_05760</name>
</gene>
<dbReference type="Pfam" id="PF07687">
    <property type="entry name" value="M20_dimer"/>
    <property type="match status" value="1"/>
</dbReference>
<dbReference type="OrthoDB" id="9776731at2"/>
<feature type="binding site" evidence="1">
    <location>
        <position position="208"/>
    </location>
    <ligand>
        <name>Mn(2+)</name>
        <dbReference type="ChEBI" id="CHEBI:29035"/>
        <label>2</label>
    </ligand>
</feature>
<keyword evidence="3" id="KW-0378">Hydrolase</keyword>
<keyword evidence="4" id="KW-1185">Reference proteome</keyword>
<dbReference type="RefSeq" id="WP_087357822.1">
    <property type="nucleotide sequence ID" value="NZ_NFLJ01000013.1"/>
</dbReference>
<dbReference type="NCBIfam" id="TIGR01891">
    <property type="entry name" value="amidohydrolases"/>
    <property type="match status" value="1"/>
</dbReference>
<name>A0A1Y4SY11_9FIRM</name>
<dbReference type="GO" id="GO:0046872">
    <property type="term" value="F:metal ion binding"/>
    <property type="evidence" value="ECO:0007669"/>
    <property type="project" value="UniProtKB-KW"/>
</dbReference>
<comment type="caution">
    <text evidence="3">The sequence shown here is derived from an EMBL/GenBank/DDBJ whole genome shotgun (WGS) entry which is preliminary data.</text>
</comment>
<dbReference type="GO" id="GO:0071713">
    <property type="term" value="F:para-aminobenzoyl-glutamate hydrolase activity"/>
    <property type="evidence" value="ECO:0007669"/>
    <property type="project" value="TreeGrafter"/>
</dbReference>
<evidence type="ECO:0000259" key="2">
    <source>
        <dbReference type="Pfam" id="PF07687"/>
    </source>
</evidence>
<feature type="binding site" evidence="1">
    <location>
        <position position="150"/>
    </location>
    <ligand>
        <name>Mn(2+)</name>
        <dbReference type="ChEBI" id="CHEBI:29035"/>
        <label>2</label>
    </ligand>
</feature>
<dbReference type="InterPro" id="IPR017439">
    <property type="entry name" value="Amidohydrolase"/>
</dbReference>
<accession>A0A1Y4SY11</accession>
<feature type="binding site" evidence="1">
    <location>
        <position position="407"/>
    </location>
    <ligand>
        <name>Mn(2+)</name>
        <dbReference type="ChEBI" id="CHEBI:29035"/>
        <label>2</label>
    </ligand>
</feature>
<dbReference type="InterPro" id="IPR036264">
    <property type="entry name" value="Bact_exopeptidase_dim_dom"/>
</dbReference>
<dbReference type="SUPFAM" id="SSF55031">
    <property type="entry name" value="Bacterial exopeptidase dimerisation domain"/>
    <property type="match status" value="1"/>
</dbReference>
<dbReference type="InterPro" id="IPR002933">
    <property type="entry name" value="Peptidase_M20"/>
</dbReference>
<protein>
    <submittedName>
        <fullName evidence="3">Amidohydrolase</fullName>
    </submittedName>
</protein>
<feature type="binding site" evidence="1">
    <location>
        <position position="148"/>
    </location>
    <ligand>
        <name>Mn(2+)</name>
        <dbReference type="ChEBI" id="CHEBI:29035"/>
        <label>2</label>
    </ligand>
</feature>
<dbReference type="Gene3D" id="3.40.630.10">
    <property type="entry name" value="Zn peptidases"/>
    <property type="match status" value="2"/>
</dbReference>
<dbReference type="SUPFAM" id="SSF53187">
    <property type="entry name" value="Zn-dependent exopeptidases"/>
    <property type="match status" value="1"/>
</dbReference>
<evidence type="ECO:0000313" key="3">
    <source>
        <dbReference type="EMBL" id="OUQ34809.1"/>
    </source>
</evidence>
<reference evidence="3 4" key="1">
    <citation type="journal article" date="2018" name="BMC Genomics">
        <title>Whole genome sequencing and function prediction of 133 gut anaerobes isolated from chicken caecum in pure cultures.</title>
        <authorList>
            <person name="Medvecky M."/>
            <person name="Cejkova D."/>
            <person name="Polansky O."/>
            <person name="Karasova D."/>
            <person name="Kubasova T."/>
            <person name="Cizek A."/>
            <person name="Rychlik I."/>
        </authorList>
    </citation>
    <scope>NUCLEOTIDE SEQUENCE [LARGE SCALE GENOMIC DNA]</scope>
    <source>
        <strain evidence="3 4">An13</strain>
    </source>
</reference>
<evidence type="ECO:0000256" key="1">
    <source>
        <dbReference type="PIRSR" id="PIRSR005962-1"/>
    </source>
</evidence>
<keyword evidence="1" id="KW-0479">Metal-binding</keyword>
<proteinExistence type="predicted"/>